<proteinExistence type="predicted"/>
<dbReference type="AlphaFoldDB" id="A0A6J4QHA6"/>
<protein>
    <submittedName>
        <fullName evidence="1">Uncharacterized protein</fullName>
    </submittedName>
</protein>
<name>A0A6J4QHA6_9BACT</name>
<dbReference type="EMBL" id="CADCUQ010001050">
    <property type="protein sequence ID" value="CAA9444967.1"/>
    <property type="molecule type" value="Genomic_DNA"/>
</dbReference>
<reference evidence="1" key="1">
    <citation type="submission" date="2020-02" db="EMBL/GenBank/DDBJ databases">
        <authorList>
            <person name="Meier V. D."/>
        </authorList>
    </citation>
    <scope>NUCLEOTIDE SEQUENCE</scope>
    <source>
        <strain evidence="1">AVDCRST_MAG64</strain>
    </source>
</reference>
<accession>A0A6J4QHA6</accession>
<evidence type="ECO:0000313" key="1">
    <source>
        <dbReference type="EMBL" id="CAA9444967.1"/>
    </source>
</evidence>
<organism evidence="1">
    <name type="scientific">uncultured Phycisphaerae bacterium</name>
    <dbReference type="NCBI Taxonomy" id="904963"/>
    <lineage>
        <taxon>Bacteria</taxon>
        <taxon>Pseudomonadati</taxon>
        <taxon>Planctomycetota</taxon>
        <taxon>Phycisphaerae</taxon>
        <taxon>environmental samples</taxon>
    </lineage>
</organism>
<gene>
    <name evidence="1" type="ORF">AVDCRST_MAG64-4494</name>
</gene>
<sequence>MLRLTPATPSPERYQRLDAFSTADASTPEITYRLGDLRVAFTDWRGRRVELSFRRTVAFRWQDESPVLPDARYDAAQEVIGSRWVEDLTLHGAVLPGAAARHFLVCFNASGAALEVVAERIEVTGCAPG</sequence>